<gene>
    <name evidence="2" type="ORF">PVLDE_0200120</name>
</gene>
<keyword evidence="1" id="KW-0732">Signal</keyword>
<dbReference type="EMBL" id="LR865364">
    <property type="protein sequence ID" value="CAD2084419.1"/>
    <property type="molecule type" value="Genomic_DNA"/>
</dbReference>
<dbReference type="InterPro" id="IPR023393">
    <property type="entry name" value="START-like_dom_sf"/>
</dbReference>
<dbReference type="Proteomes" id="UP000515308">
    <property type="component" value="Chromosome PVLDE_02"/>
</dbReference>
<dbReference type="Gene3D" id="3.30.530.20">
    <property type="match status" value="1"/>
</dbReference>
<sequence>MSKVYIKAVLISLSFLVYASNNTLASECAANIADNINNFHQKNDIREKYTRMLCNDPSETEIAIKHANDAVTLLLKLYDSSIDDYSLFFTQNENATIYSKKHGNVDIRRFHATIPSAIKYSNVIKKLWDFDDTQKLDAKFINGNVVRVYSKNLIIMEQSSIAHTHSSPQKKYAIAAKAKVSNDTTVILCPSRTLNHLCLSDEKPNMKEILENTRSIEIGNDAEEALTKLGTNIAGFIIKKIGNNVEVTYINSIYDDGHSADSIHDKRNRCITYTNILSL</sequence>
<dbReference type="AlphaFoldDB" id="A0A6V7RUQ9"/>
<evidence type="ECO:0000313" key="2">
    <source>
        <dbReference type="EMBL" id="CAD2084419.1"/>
    </source>
</evidence>
<reference evidence="2 3" key="1">
    <citation type="submission" date="2020-08" db="EMBL/GenBank/DDBJ databases">
        <authorList>
            <person name="Ramaprasad A."/>
        </authorList>
    </citation>
    <scope>NUCLEOTIDE SEQUENCE [LARGE SCALE GENOMIC DNA]</scope>
</reference>
<protein>
    <submittedName>
        <fullName evidence="2">Fam-a protein</fullName>
    </submittedName>
</protein>
<accession>A0A6V7RUQ9</accession>
<proteinExistence type="predicted"/>
<evidence type="ECO:0000256" key="1">
    <source>
        <dbReference type="SAM" id="SignalP"/>
    </source>
</evidence>
<feature type="chain" id="PRO_5028211648" evidence="1">
    <location>
        <begin position="20"/>
        <end position="279"/>
    </location>
</feature>
<organism evidence="2 3">
    <name type="scientific">Plasmodium vinckei lentum</name>
    <dbReference type="NCBI Taxonomy" id="138297"/>
    <lineage>
        <taxon>Eukaryota</taxon>
        <taxon>Sar</taxon>
        <taxon>Alveolata</taxon>
        <taxon>Apicomplexa</taxon>
        <taxon>Aconoidasida</taxon>
        <taxon>Haemosporida</taxon>
        <taxon>Plasmodiidae</taxon>
        <taxon>Plasmodium</taxon>
        <taxon>Plasmodium (Vinckeia)</taxon>
    </lineage>
</organism>
<dbReference type="NCBIfam" id="TIGR01599">
    <property type="entry name" value="PYST-A"/>
    <property type="match status" value="1"/>
</dbReference>
<feature type="signal peptide" evidence="1">
    <location>
        <begin position="1"/>
        <end position="19"/>
    </location>
</feature>
<evidence type="ECO:0000313" key="3">
    <source>
        <dbReference type="Proteomes" id="UP000515308"/>
    </source>
</evidence>
<dbReference type="VEuPathDB" id="PlasmoDB:PVLDE_0200120"/>
<dbReference type="SUPFAM" id="SSF55961">
    <property type="entry name" value="Bet v1-like"/>
    <property type="match status" value="1"/>
</dbReference>
<name>A0A6V7RUQ9_PLAVN</name>
<dbReference type="InterPro" id="IPR006486">
    <property type="entry name" value="PYST_A"/>
</dbReference>